<sequence>MLVLSAHDGLVPGFLSGEICQAVGRAQPEHVFKTAVRVVTERPCNWKKWRAERKQQLLKWKEERLIKKLEKEKKAKESQEQEASSSKFESKGRKYTISIAVPGSIMDNAQNAELRTYLAGQIARAAVVFCVDEIVVYDDDGSTTRGANGAAVDGEFGGLAKSGQGVVQLARVLQYLECPQYLRKHLFPLHRDLQFAGLLNPLDCPHHLRATEESPYREGIVARLPVKEGSGSYVNCGLNKEVKIDRCLQPGVRVTVKMKEGVPGKKLRGVAVSPSCPRTEAGLYWGYEVRVARSLGAVLAECPFPGGYDITLGTSERGTPVDELELPHRFEHALVVFGGLKGLEAALEADEALDVDDPEYLFNHYLNTCPNQGSRTIRTEEAILISLSALRPKIVAAQSSDGAVDSS</sequence>
<comment type="caution">
    <text evidence="1">The sequence shown here is derived from an EMBL/GenBank/DDBJ whole genome shotgun (WGS) entry which is preliminary data.</text>
</comment>
<protein>
    <submittedName>
        <fullName evidence="1">Uncharacterized protein</fullName>
    </submittedName>
</protein>
<organism evidence="1 2">
    <name type="scientific">Hyalomma asiaticum</name>
    <name type="common">Tick</name>
    <dbReference type="NCBI Taxonomy" id="266040"/>
    <lineage>
        <taxon>Eukaryota</taxon>
        <taxon>Metazoa</taxon>
        <taxon>Ecdysozoa</taxon>
        <taxon>Arthropoda</taxon>
        <taxon>Chelicerata</taxon>
        <taxon>Arachnida</taxon>
        <taxon>Acari</taxon>
        <taxon>Parasitiformes</taxon>
        <taxon>Ixodida</taxon>
        <taxon>Ixodoidea</taxon>
        <taxon>Ixodidae</taxon>
        <taxon>Hyalomminae</taxon>
        <taxon>Hyalomma</taxon>
    </lineage>
</organism>
<accession>A0ACB7TM74</accession>
<keyword evidence="2" id="KW-1185">Reference proteome</keyword>
<reference evidence="1" key="1">
    <citation type="submission" date="2020-05" db="EMBL/GenBank/DDBJ databases">
        <title>Large-scale comparative analyses of tick genomes elucidate their genetic diversity and vector capacities.</title>
        <authorList>
            <person name="Jia N."/>
            <person name="Wang J."/>
            <person name="Shi W."/>
            <person name="Du L."/>
            <person name="Sun Y."/>
            <person name="Zhan W."/>
            <person name="Jiang J."/>
            <person name="Wang Q."/>
            <person name="Zhang B."/>
            <person name="Ji P."/>
            <person name="Sakyi L.B."/>
            <person name="Cui X."/>
            <person name="Yuan T."/>
            <person name="Jiang B."/>
            <person name="Yang W."/>
            <person name="Lam T.T.-Y."/>
            <person name="Chang Q."/>
            <person name="Ding S."/>
            <person name="Wang X."/>
            <person name="Zhu J."/>
            <person name="Ruan X."/>
            <person name="Zhao L."/>
            <person name="Wei J."/>
            <person name="Que T."/>
            <person name="Du C."/>
            <person name="Cheng J."/>
            <person name="Dai P."/>
            <person name="Han X."/>
            <person name="Huang E."/>
            <person name="Gao Y."/>
            <person name="Liu J."/>
            <person name="Shao H."/>
            <person name="Ye R."/>
            <person name="Li L."/>
            <person name="Wei W."/>
            <person name="Wang X."/>
            <person name="Wang C."/>
            <person name="Yang T."/>
            <person name="Huo Q."/>
            <person name="Li W."/>
            <person name="Guo W."/>
            <person name="Chen H."/>
            <person name="Zhou L."/>
            <person name="Ni X."/>
            <person name="Tian J."/>
            <person name="Zhou Y."/>
            <person name="Sheng Y."/>
            <person name="Liu T."/>
            <person name="Pan Y."/>
            <person name="Xia L."/>
            <person name="Li J."/>
            <person name="Zhao F."/>
            <person name="Cao W."/>
        </authorList>
    </citation>
    <scope>NUCLEOTIDE SEQUENCE</scope>
    <source>
        <strain evidence="1">Hyas-2018</strain>
    </source>
</reference>
<evidence type="ECO:0000313" key="2">
    <source>
        <dbReference type="Proteomes" id="UP000821845"/>
    </source>
</evidence>
<dbReference type="EMBL" id="CM023481">
    <property type="protein sequence ID" value="KAH6947253.1"/>
    <property type="molecule type" value="Genomic_DNA"/>
</dbReference>
<dbReference type="Proteomes" id="UP000821845">
    <property type="component" value="Chromosome 1"/>
</dbReference>
<gene>
    <name evidence="1" type="ORF">HPB50_017781</name>
</gene>
<name>A0ACB7TM74_HYAAI</name>
<proteinExistence type="predicted"/>
<evidence type="ECO:0000313" key="1">
    <source>
        <dbReference type="EMBL" id="KAH6947253.1"/>
    </source>
</evidence>